<keyword evidence="7" id="KW-0472">Membrane</keyword>
<feature type="transmembrane region" description="Helical" evidence="7">
    <location>
        <begin position="305"/>
        <end position="325"/>
    </location>
</feature>
<evidence type="ECO:0000256" key="3">
    <source>
        <dbReference type="ARBA" id="ARBA00022553"/>
    </source>
</evidence>
<dbReference type="InterPro" id="IPR003661">
    <property type="entry name" value="HisK_dim/P_dom"/>
</dbReference>
<dbReference type="CDD" id="cd18774">
    <property type="entry name" value="PDC2_HK_sensor"/>
    <property type="match status" value="1"/>
</dbReference>
<feature type="transmembrane region" description="Helical" evidence="7">
    <location>
        <begin position="32"/>
        <end position="55"/>
    </location>
</feature>
<dbReference type="InterPro" id="IPR004358">
    <property type="entry name" value="Sig_transdc_His_kin-like_C"/>
</dbReference>
<comment type="catalytic activity">
    <reaction evidence="1">
        <text>ATP + protein L-histidine = ADP + protein N-phospho-L-histidine.</text>
        <dbReference type="EC" id="2.7.13.3"/>
    </reaction>
</comment>
<keyword evidence="10" id="KW-1185">Reference proteome</keyword>
<protein>
    <recommendedName>
        <fullName evidence="2">histidine kinase</fullName>
        <ecNumber evidence="2">2.7.13.3</ecNumber>
    </recommendedName>
</protein>
<keyword evidence="5" id="KW-0418">Kinase</keyword>
<reference evidence="9 10" key="1">
    <citation type="submission" date="2016-04" db="EMBL/GenBank/DDBJ databases">
        <title>Draft genome sequence of freshwater magnetotactic bacteria Magnetospirillum marisnigri SP-1 and Magnetospirillum moscoviense BB-1.</title>
        <authorList>
            <person name="Koziaeva V."/>
            <person name="Dziuba M.V."/>
            <person name="Ivanov T.M."/>
            <person name="Kuznetsov B."/>
            <person name="Grouzdev D.S."/>
        </authorList>
    </citation>
    <scope>NUCLEOTIDE SEQUENCE [LARGE SCALE GENOMIC DNA]</scope>
    <source>
        <strain evidence="9 10">BB-1</strain>
    </source>
</reference>
<dbReference type="Gene3D" id="1.10.287.130">
    <property type="match status" value="1"/>
</dbReference>
<dbReference type="InterPro" id="IPR003594">
    <property type="entry name" value="HATPase_dom"/>
</dbReference>
<dbReference type="SUPFAM" id="SSF55874">
    <property type="entry name" value="ATPase domain of HSP90 chaperone/DNA topoisomerase II/histidine kinase"/>
    <property type="match status" value="1"/>
</dbReference>
<dbReference type="EMBL" id="LWQU01000203">
    <property type="protein sequence ID" value="OAN43903.1"/>
    <property type="molecule type" value="Genomic_DNA"/>
</dbReference>
<organism evidence="9 10">
    <name type="scientific">Magnetospirillum moscoviense</name>
    <dbReference type="NCBI Taxonomy" id="1437059"/>
    <lineage>
        <taxon>Bacteria</taxon>
        <taxon>Pseudomonadati</taxon>
        <taxon>Pseudomonadota</taxon>
        <taxon>Alphaproteobacteria</taxon>
        <taxon>Rhodospirillales</taxon>
        <taxon>Rhodospirillaceae</taxon>
        <taxon>Magnetospirillum</taxon>
    </lineage>
</organism>
<evidence type="ECO:0000256" key="5">
    <source>
        <dbReference type="ARBA" id="ARBA00022777"/>
    </source>
</evidence>
<keyword evidence="6" id="KW-0902">Two-component regulatory system</keyword>
<dbReference type="Proteomes" id="UP000078543">
    <property type="component" value="Unassembled WGS sequence"/>
</dbReference>
<dbReference type="PANTHER" id="PTHR43711:SF1">
    <property type="entry name" value="HISTIDINE KINASE 1"/>
    <property type="match status" value="1"/>
</dbReference>
<proteinExistence type="predicted"/>
<dbReference type="RefSeq" id="WP_068504705.1">
    <property type="nucleotide sequence ID" value="NZ_LWQU01000203.1"/>
</dbReference>
<evidence type="ECO:0000313" key="10">
    <source>
        <dbReference type="Proteomes" id="UP000078543"/>
    </source>
</evidence>
<dbReference type="Pfam" id="PF02518">
    <property type="entry name" value="HATPase_c"/>
    <property type="match status" value="1"/>
</dbReference>
<sequence length="601" mass="65473">MAPTARFDGSNDKRPRPVRIGWAKEWPQSWRLVAICCATALPIAAFALVLGFFYADDRRKLIESEIDGIITALSTAIERDIEARFQVLTVLASSTDIVRNDIGAFHRELTNVVRRPEQHWFTMALLDPANKTMVTNTLRPFGAPLPYTSAPGNIAQIVETKAPQIFGVVPSGSIQSKPLIIMGVPVMDGSDIRYILNGTFFPAALSAVLTRQNFPATHVVAVIDANGRIAARSRDPDSFIGARITDSAGSKLAATTAQRGRFVAVTQEGNELVTTFHRIPGLGWTILYGVPKAVMQAPFEEADRILIPAGIVALLASVLLVTLFIRADQRRRESEARAVAAAQETEEQEYRMLQLAKQHAEETSQAKTDFLANMSHELRTPLNAILGFTEALQLEIFGPLQTPKQKEALRSVHHAGMLLKGSIDDMLDMAQIETGKVALVDDEIDICELIKSCVGTLTPLATSRSLRLDFASPTDTQVPKVRVDSLRFSQILVNLINNAIKFTPAGGMVTVDVEATPDGWVRIMIHDTGIGIDSKDMDVVLQPFGRGSSPHVTKQEGNGLGLPLARRLVLLHDGTFHISSRPGAGTTVSIGIPPARVLRQE</sequence>
<dbReference type="AlphaFoldDB" id="A0A178M5S0"/>
<dbReference type="SMART" id="SM00387">
    <property type="entry name" value="HATPase_c"/>
    <property type="match status" value="1"/>
</dbReference>
<evidence type="ECO:0000256" key="4">
    <source>
        <dbReference type="ARBA" id="ARBA00022679"/>
    </source>
</evidence>
<evidence type="ECO:0000256" key="1">
    <source>
        <dbReference type="ARBA" id="ARBA00000085"/>
    </source>
</evidence>
<keyword evidence="3" id="KW-0597">Phosphoprotein</keyword>
<accession>A0A178M5S0</accession>
<dbReference type="PROSITE" id="PS50109">
    <property type="entry name" value="HIS_KIN"/>
    <property type="match status" value="1"/>
</dbReference>
<dbReference type="InterPro" id="IPR036097">
    <property type="entry name" value="HisK_dim/P_sf"/>
</dbReference>
<dbReference type="InterPro" id="IPR036890">
    <property type="entry name" value="HATPase_C_sf"/>
</dbReference>
<dbReference type="GO" id="GO:0000155">
    <property type="term" value="F:phosphorelay sensor kinase activity"/>
    <property type="evidence" value="ECO:0007669"/>
    <property type="project" value="InterPro"/>
</dbReference>
<evidence type="ECO:0000259" key="8">
    <source>
        <dbReference type="PROSITE" id="PS50109"/>
    </source>
</evidence>
<dbReference type="PANTHER" id="PTHR43711">
    <property type="entry name" value="TWO-COMPONENT HISTIDINE KINASE"/>
    <property type="match status" value="1"/>
</dbReference>
<dbReference type="STRING" id="1437059.A6A05_17790"/>
<evidence type="ECO:0000313" key="9">
    <source>
        <dbReference type="EMBL" id="OAN43903.1"/>
    </source>
</evidence>
<dbReference type="Gene3D" id="3.30.450.20">
    <property type="entry name" value="PAS domain"/>
    <property type="match status" value="1"/>
</dbReference>
<dbReference type="SMART" id="SM00388">
    <property type="entry name" value="HisKA"/>
    <property type="match status" value="1"/>
</dbReference>
<keyword evidence="7" id="KW-0812">Transmembrane</keyword>
<dbReference type="EC" id="2.7.13.3" evidence="2"/>
<dbReference type="CDD" id="cd00082">
    <property type="entry name" value="HisKA"/>
    <property type="match status" value="1"/>
</dbReference>
<dbReference type="PRINTS" id="PR00344">
    <property type="entry name" value="BCTRLSENSOR"/>
</dbReference>
<dbReference type="InterPro" id="IPR050736">
    <property type="entry name" value="Sensor_HK_Regulatory"/>
</dbReference>
<gene>
    <name evidence="9" type="ORF">A6A05_17790</name>
</gene>
<keyword evidence="4" id="KW-0808">Transferase</keyword>
<dbReference type="Pfam" id="PF00512">
    <property type="entry name" value="HisKA"/>
    <property type="match status" value="1"/>
</dbReference>
<keyword evidence="7" id="KW-1133">Transmembrane helix</keyword>
<comment type="caution">
    <text evidence="9">The sequence shown here is derived from an EMBL/GenBank/DDBJ whole genome shotgun (WGS) entry which is preliminary data.</text>
</comment>
<dbReference type="Gene3D" id="3.30.565.10">
    <property type="entry name" value="Histidine kinase-like ATPase, C-terminal domain"/>
    <property type="match status" value="1"/>
</dbReference>
<dbReference type="SUPFAM" id="SSF47384">
    <property type="entry name" value="Homodimeric domain of signal transducing histidine kinase"/>
    <property type="match status" value="1"/>
</dbReference>
<evidence type="ECO:0000256" key="2">
    <source>
        <dbReference type="ARBA" id="ARBA00012438"/>
    </source>
</evidence>
<dbReference type="InterPro" id="IPR005467">
    <property type="entry name" value="His_kinase_dom"/>
</dbReference>
<name>A0A178M5S0_9PROT</name>
<evidence type="ECO:0000256" key="7">
    <source>
        <dbReference type="SAM" id="Phobius"/>
    </source>
</evidence>
<feature type="domain" description="Histidine kinase" evidence="8">
    <location>
        <begin position="373"/>
        <end position="596"/>
    </location>
</feature>
<evidence type="ECO:0000256" key="6">
    <source>
        <dbReference type="ARBA" id="ARBA00023012"/>
    </source>
</evidence>